<keyword evidence="1" id="KW-0677">Repeat</keyword>
<dbReference type="SMART" id="SM00028">
    <property type="entry name" value="TPR"/>
    <property type="match status" value="3"/>
</dbReference>
<dbReference type="PANTHER" id="PTHR44858:SF1">
    <property type="entry name" value="UDP-N-ACETYLGLUCOSAMINE--PEPTIDE N-ACETYLGLUCOSAMINYLTRANSFERASE SPINDLY-RELATED"/>
    <property type="match status" value="1"/>
</dbReference>
<dbReference type="Pfam" id="PF13181">
    <property type="entry name" value="TPR_8"/>
    <property type="match status" value="2"/>
</dbReference>
<evidence type="ECO:0000256" key="1">
    <source>
        <dbReference type="ARBA" id="ARBA00022737"/>
    </source>
</evidence>
<dbReference type="Proteomes" id="UP000266673">
    <property type="component" value="Unassembled WGS sequence"/>
</dbReference>
<sequence length="205" mass="23499">MAMAIQLWKRSICRVLALVLALALILELDHYTNCFQIHLNKSLEIDPNNADTLMIRGTIYYFNKQALKDLNRSLDITSNNAINEALEDLNKSLKIIPNNALTLRQRGSIYYNIDEFDKSIEVINRSIEIDYATALETYQEALRDLNKSLDIEPDYTLTLKFRAETYLSIGWYDESIDDLKSSLELDPDSAEALSLCSEILKDPLK</sequence>
<keyword evidence="5" id="KW-1185">Reference proteome</keyword>
<dbReference type="STRING" id="44941.A0A397W8S5"/>
<accession>A0A397W8S5</accession>
<dbReference type="SUPFAM" id="SSF48452">
    <property type="entry name" value="TPR-like"/>
    <property type="match status" value="1"/>
</dbReference>
<evidence type="ECO:0000313" key="4">
    <source>
        <dbReference type="EMBL" id="RIB29997.1"/>
    </source>
</evidence>
<dbReference type="PROSITE" id="PS50005">
    <property type="entry name" value="TPR"/>
    <property type="match status" value="2"/>
</dbReference>
<organism evidence="4 5">
    <name type="scientific">Gigaspora rosea</name>
    <dbReference type="NCBI Taxonomy" id="44941"/>
    <lineage>
        <taxon>Eukaryota</taxon>
        <taxon>Fungi</taxon>
        <taxon>Fungi incertae sedis</taxon>
        <taxon>Mucoromycota</taxon>
        <taxon>Glomeromycotina</taxon>
        <taxon>Glomeromycetes</taxon>
        <taxon>Diversisporales</taxon>
        <taxon>Gigasporaceae</taxon>
        <taxon>Gigaspora</taxon>
    </lineage>
</organism>
<dbReference type="InterPro" id="IPR019734">
    <property type="entry name" value="TPR_rpt"/>
</dbReference>
<keyword evidence="2 3" id="KW-0802">TPR repeat</keyword>
<feature type="repeat" description="TPR" evidence="3">
    <location>
        <begin position="100"/>
        <end position="133"/>
    </location>
</feature>
<dbReference type="OrthoDB" id="1926212at2759"/>
<evidence type="ECO:0000256" key="3">
    <source>
        <dbReference type="PROSITE-ProRule" id="PRU00339"/>
    </source>
</evidence>
<name>A0A397W8S5_9GLOM</name>
<dbReference type="InterPro" id="IPR050498">
    <property type="entry name" value="Ycf3"/>
</dbReference>
<protein>
    <submittedName>
        <fullName evidence="4">Uncharacterized protein</fullName>
    </submittedName>
</protein>
<dbReference type="PANTHER" id="PTHR44858">
    <property type="entry name" value="TETRATRICOPEPTIDE REPEAT PROTEIN 6"/>
    <property type="match status" value="1"/>
</dbReference>
<proteinExistence type="predicted"/>
<comment type="caution">
    <text evidence="4">The sequence shown here is derived from an EMBL/GenBank/DDBJ whole genome shotgun (WGS) entry which is preliminary data.</text>
</comment>
<evidence type="ECO:0000313" key="5">
    <source>
        <dbReference type="Proteomes" id="UP000266673"/>
    </source>
</evidence>
<dbReference type="GO" id="GO:0046813">
    <property type="term" value="P:receptor-mediated virion attachment to host cell"/>
    <property type="evidence" value="ECO:0007669"/>
    <property type="project" value="TreeGrafter"/>
</dbReference>
<dbReference type="InterPro" id="IPR011990">
    <property type="entry name" value="TPR-like_helical_dom_sf"/>
</dbReference>
<dbReference type="Gene3D" id="1.25.40.10">
    <property type="entry name" value="Tetratricopeptide repeat domain"/>
    <property type="match status" value="3"/>
</dbReference>
<reference evidence="4 5" key="1">
    <citation type="submission" date="2018-06" db="EMBL/GenBank/DDBJ databases">
        <title>Comparative genomics reveals the genomic features of Rhizophagus irregularis, R. cerebriforme, R. diaphanum and Gigaspora rosea, and their symbiotic lifestyle signature.</title>
        <authorList>
            <person name="Morin E."/>
            <person name="San Clemente H."/>
            <person name="Chen E.C.H."/>
            <person name="De La Providencia I."/>
            <person name="Hainaut M."/>
            <person name="Kuo A."/>
            <person name="Kohler A."/>
            <person name="Murat C."/>
            <person name="Tang N."/>
            <person name="Roy S."/>
            <person name="Loubradou J."/>
            <person name="Henrissat B."/>
            <person name="Grigoriev I.V."/>
            <person name="Corradi N."/>
            <person name="Roux C."/>
            <person name="Martin F.M."/>
        </authorList>
    </citation>
    <scope>NUCLEOTIDE SEQUENCE [LARGE SCALE GENOMIC DNA]</scope>
    <source>
        <strain evidence="4 5">DAOM 194757</strain>
    </source>
</reference>
<dbReference type="EMBL" id="QKWP01000024">
    <property type="protein sequence ID" value="RIB29997.1"/>
    <property type="molecule type" value="Genomic_DNA"/>
</dbReference>
<dbReference type="AlphaFoldDB" id="A0A397W8S5"/>
<feature type="repeat" description="TPR" evidence="3">
    <location>
        <begin position="156"/>
        <end position="189"/>
    </location>
</feature>
<evidence type="ECO:0000256" key="2">
    <source>
        <dbReference type="ARBA" id="ARBA00022803"/>
    </source>
</evidence>
<gene>
    <name evidence="4" type="ORF">C2G38_2153903</name>
</gene>